<dbReference type="Gene3D" id="1.25.40.10">
    <property type="entry name" value="Tetratricopeptide repeat domain"/>
    <property type="match status" value="2"/>
</dbReference>
<comment type="caution">
    <text evidence="5">The sequence shown here is derived from an EMBL/GenBank/DDBJ whole genome shotgun (WGS) entry which is preliminary data.</text>
</comment>
<dbReference type="GO" id="GO:0006401">
    <property type="term" value="P:RNA catabolic process"/>
    <property type="evidence" value="ECO:0007669"/>
    <property type="project" value="InterPro"/>
</dbReference>
<dbReference type="AlphaFoldDB" id="A0A8J4T380"/>
<dbReference type="EMBL" id="LUCH01007323">
    <property type="protein sequence ID" value="KAF5396799.1"/>
    <property type="molecule type" value="Genomic_DNA"/>
</dbReference>
<evidence type="ECO:0000256" key="4">
    <source>
        <dbReference type="SAM" id="SignalP"/>
    </source>
</evidence>
<dbReference type="GO" id="GO:0055087">
    <property type="term" value="C:Ski complex"/>
    <property type="evidence" value="ECO:0007669"/>
    <property type="project" value="InterPro"/>
</dbReference>
<organism evidence="5 6">
    <name type="scientific">Paragonimus heterotremus</name>
    <dbReference type="NCBI Taxonomy" id="100268"/>
    <lineage>
        <taxon>Eukaryota</taxon>
        <taxon>Metazoa</taxon>
        <taxon>Spiralia</taxon>
        <taxon>Lophotrochozoa</taxon>
        <taxon>Platyhelminthes</taxon>
        <taxon>Trematoda</taxon>
        <taxon>Digenea</taxon>
        <taxon>Plagiorchiida</taxon>
        <taxon>Troglotremata</taxon>
        <taxon>Troglotrematidae</taxon>
        <taxon>Paragonimus</taxon>
    </lineage>
</organism>
<dbReference type="PROSITE" id="PS50005">
    <property type="entry name" value="TPR"/>
    <property type="match status" value="1"/>
</dbReference>
<dbReference type="PANTHER" id="PTHR15704:SF7">
    <property type="entry name" value="SUPERKILLER COMPLEX PROTEIN 3"/>
    <property type="match status" value="1"/>
</dbReference>
<dbReference type="SMART" id="SM00028">
    <property type="entry name" value="TPR"/>
    <property type="match status" value="4"/>
</dbReference>
<feature type="signal peptide" evidence="4">
    <location>
        <begin position="1"/>
        <end position="24"/>
    </location>
</feature>
<dbReference type="Proteomes" id="UP000748531">
    <property type="component" value="Unassembled WGS sequence"/>
</dbReference>
<keyword evidence="6" id="KW-1185">Reference proteome</keyword>
<dbReference type="PANTHER" id="PTHR15704">
    <property type="entry name" value="SUPERKILLER 3 PROTEIN-RELATED"/>
    <property type="match status" value="1"/>
</dbReference>
<dbReference type="OrthoDB" id="421075at2759"/>
<evidence type="ECO:0000313" key="6">
    <source>
        <dbReference type="Proteomes" id="UP000748531"/>
    </source>
</evidence>
<dbReference type="InterPro" id="IPR039226">
    <property type="entry name" value="Ski3/TTC37"/>
</dbReference>
<keyword evidence="2 3" id="KW-0802">TPR repeat</keyword>
<keyword evidence="4" id="KW-0732">Signal</keyword>
<name>A0A8J4T380_9TREM</name>
<dbReference type="InterPro" id="IPR011990">
    <property type="entry name" value="TPR-like_helical_dom_sf"/>
</dbReference>
<keyword evidence="1" id="KW-0677">Repeat</keyword>
<evidence type="ECO:0000256" key="1">
    <source>
        <dbReference type="ARBA" id="ARBA00022737"/>
    </source>
</evidence>
<gene>
    <name evidence="5" type="ORF">PHET_10444</name>
</gene>
<dbReference type="SUPFAM" id="SSF48452">
    <property type="entry name" value="TPR-like"/>
    <property type="match status" value="1"/>
</dbReference>
<protein>
    <submittedName>
        <fullName evidence="5">Uncharacterized protein</fullName>
    </submittedName>
</protein>
<sequence length="687" mass="77287">MHNFAVFVPLQAFHCLHVLLYSHCLQLPDGLCNLQELCRFVLKSAPSNSFALELSIRLKVERFLFIGLPHLISPTLLDPSLDNHEFSDIVDELLDPETTTQVDDLVNSVKLLGEIGSKTAAATARLGTLVITAGRLLSEPNKHTRVGWQSLFEQIGMVEINGCRGLTNWLQRGYMDLHVTCLHALVAYQLHLFDHCEMVLSKILAYCSQKKPTAAEEARRLSLFPTTPLSQLDGFLTPRPMCTPLRSVPSDFPLNLSETPRSTYDLVEEWAVNLRLANAAASEQVSFASRLALEFTPSFNGTHKSTLLWSNVMRTLLIECCLTGRHLEHAFRILCPVEWDDLNLDIIRTLVPSNSDQSTVRFRLCSLWATTELILRFNTACEQTQLGKSIHSPCFSRHVFLTVLAELADVAHTVAESFQTICSARDHFLLARLFSLLDLAAGGSLQDVSKMVQLEFYKAGVAADEAYYPNNLCLGKLYREAGNVKEALFFVSRAHELMPNSPEVTYEFALALCQNNELEKALSVYNSMDQIHFSKHMWLNYGLIAMRLKRSSLCVAALQKVVILDSKNALYWELLGEAYLLRGSYETALKALHRSVLLDPTRSLAHIRFGQASRRLGDFELANKHFILGLDYARSQEQAKTITHDVILLALKELVETNLLLARTHLREGLSGRAVEEFQLVVNYLDQ</sequence>
<evidence type="ECO:0000313" key="5">
    <source>
        <dbReference type="EMBL" id="KAF5396799.1"/>
    </source>
</evidence>
<dbReference type="InterPro" id="IPR019734">
    <property type="entry name" value="TPR_rpt"/>
</dbReference>
<reference evidence="5" key="1">
    <citation type="submission" date="2019-05" db="EMBL/GenBank/DDBJ databases">
        <title>Annotation for the trematode Paragonimus heterotremus.</title>
        <authorList>
            <person name="Choi Y.-J."/>
        </authorList>
    </citation>
    <scope>NUCLEOTIDE SEQUENCE</scope>
    <source>
        <strain evidence="5">LC</strain>
    </source>
</reference>
<proteinExistence type="predicted"/>
<accession>A0A8J4T380</accession>
<evidence type="ECO:0000256" key="3">
    <source>
        <dbReference type="PROSITE-ProRule" id="PRU00339"/>
    </source>
</evidence>
<feature type="chain" id="PRO_5035168413" evidence="4">
    <location>
        <begin position="25"/>
        <end position="687"/>
    </location>
</feature>
<feature type="repeat" description="TPR" evidence="3">
    <location>
        <begin position="569"/>
        <end position="602"/>
    </location>
</feature>
<evidence type="ECO:0000256" key="2">
    <source>
        <dbReference type="ARBA" id="ARBA00022803"/>
    </source>
</evidence>